<evidence type="ECO:0000313" key="3">
    <source>
        <dbReference type="Proteomes" id="UP000619788"/>
    </source>
</evidence>
<dbReference type="Proteomes" id="UP000619788">
    <property type="component" value="Unassembled WGS sequence"/>
</dbReference>
<gene>
    <name evidence="2" type="ORF">Psi01_76750</name>
</gene>
<reference evidence="2 3" key="1">
    <citation type="submission" date="2021-01" db="EMBL/GenBank/DDBJ databases">
        <title>Whole genome shotgun sequence of Planobispora siamensis NBRC 107568.</title>
        <authorList>
            <person name="Komaki H."/>
            <person name="Tamura T."/>
        </authorList>
    </citation>
    <scope>NUCLEOTIDE SEQUENCE [LARGE SCALE GENOMIC DNA]</scope>
    <source>
        <strain evidence="2 3">NBRC 107568</strain>
    </source>
</reference>
<dbReference type="EMBL" id="BOOJ01000076">
    <property type="protein sequence ID" value="GIH97045.1"/>
    <property type="molecule type" value="Genomic_DNA"/>
</dbReference>
<organism evidence="2 3">
    <name type="scientific">Planobispora siamensis</name>
    <dbReference type="NCBI Taxonomy" id="936338"/>
    <lineage>
        <taxon>Bacteria</taxon>
        <taxon>Bacillati</taxon>
        <taxon>Actinomycetota</taxon>
        <taxon>Actinomycetes</taxon>
        <taxon>Streptosporangiales</taxon>
        <taxon>Streptosporangiaceae</taxon>
        <taxon>Planobispora</taxon>
    </lineage>
</organism>
<protein>
    <submittedName>
        <fullName evidence="2">Uncharacterized protein</fullName>
    </submittedName>
</protein>
<accession>A0A8J3SQU6</accession>
<dbReference type="AlphaFoldDB" id="A0A8J3SQU6"/>
<keyword evidence="3" id="KW-1185">Reference proteome</keyword>
<evidence type="ECO:0000313" key="2">
    <source>
        <dbReference type="EMBL" id="GIH97045.1"/>
    </source>
</evidence>
<proteinExistence type="predicted"/>
<sequence length="89" mass="9723">MGAILRRATKPQQRTDSVEDRDGGPVEVPTRTLVEGMIRQDGTIDAGALDMSDQQVRLCIKRLAADGRLIREGRGRKAVVGRPAPGCRR</sequence>
<name>A0A8J3SQU6_9ACTN</name>
<comment type="caution">
    <text evidence="2">The sequence shown here is derived from an EMBL/GenBank/DDBJ whole genome shotgun (WGS) entry which is preliminary data.</text>
</comment>
<feature type="region of interest" description="Disordered" evidence="1">
    <location>
        <begin position="1"/>
        <end position="28"/>
    </location>
</feature>
<evidence type="ECO:0000256" key="1">
    <source>
        <dbReference type="SAM" id="MobiDB-lite"/>
    </source>
</evidence>